<sequence length="234" mass="25637">MDAAWGGAGSKSRRRPRRHPPRVAAVHEGAVQPKSVFRSAIGGALLSRAMQSVLARELEGKGSRLMARHMFRRVPIPDFAQYELPDGTELNIGPDRYRVSELLFQSARVSQFPGLEGDPLLAGRQLLSWPALVKTAVDACDAEVRREYWSSIVIGGGTSLLPNSRERLERELTALAPGGVRAKVNAPVNPAEKRFATWIGGSILASLPSFQQCWLSRAEYDEYGAGLIHRKGVL</sequence>
<dbReference type="Pfam" id="PF00022">
    <property type="entry name" value="Actin"/>
    <property type="match status" value="1"/>
</dbReference>
<dbReference type="Gene3D" id="3.30.420.40">
    <property type="match status" value="2"/>
</dbReference>
<dbReference type="PANTHER" id="PTHR11937">
    <property type="entry name" value="ACTIN"/>
    <property type="match status" value="1"/>
</dbReference>
<dbReference type="AlphaFoldDB" id="A0A2V0PD55"/>
<comment type="similarity">
    <text evidence="1">Belongs to the actin family.</text>
</comment>
<protein>
    <submittedName>
        <fullName evidence="3">Uncharacterized protein</fullName>
    </submittedName>
</protein>
<gene>
    <name evidence="3" type="ORF">Rsub_07681</name>
</gene>
<feature type="compositionally biased region" description="Basic residues" evidence="2">
    <location>
        <begin position="11"/>
        <end position="21"/>
    </location>
</feature>
<accession>A0A2V0PD55</accession>
<name>A0A2V0PD55_9CHLO</name>
<dbReference type="STRING" id="307507.A0A2V0PD55"/>
<evidence type="ECO:0000256" key="1">
    <source>
        <dbReference type="RuleBase" id="RU000487"/>
    </source>
</evidence>
<evidence type="ECO:0000313" key="4">
    <source>
        <dbReference type="Proteomes" id="UP000247498"/>
    </source>
</evidence>
<dbReference type="InParanoid" id="A0A2V0PD55"/>
<dbReference type="EMBL" id="BDRX01000060">
    <property type="protein sequence ID" value="GBF95097.1"/>
    <property type="molecule type" value="Genomic_DNA"/>
</dbReference>
<dbReference type="OrthoDB" id="5132116at2759"/>
<dbReference type="Proteomes" id="UP000247498">
    <property type="component" value="Unassembled WGS sequence"/>
</dbReference>
<dbReference type="InterPro" id="IPR043129">
    <property type="entry name" value="ATPase_NBD"/>
</dbReference>
<evidence type="ECO:0000256" key="2">
    <source>
        <dbReference type="SAM" id="MobiDB-lite"/>
    </source>
</evidence>
<dbReference type="SUPFAM" id="SSF53067">
    <property type="entry name" value="Actin-like ATPase domain"/>
    <property type="match status" value="1"/>
</dbReference>
<feature type="region of interest" description="Disordered" evidence="2">
    <location>
        <begin position="1"/>
        <end position="22"/>
    </location>
</feature>
<dbReference type="FunFam" id="3.30.420.40:FF:000058">
    <property type="entry name" value="Putative actin-related protein 5"/>
    <property type="match status" value="1"/>
</dbReference>
<organism evidence="3 4">
    <name type="scientific">Raphidocelis subcapitata</name>
    <dbReference type="NCBI Taxonomy" id="307507"/>
    <lineage>
        <taxon>Eukaryota</taxon>
        <taxon>Viridiplantae</taxon>
        <taxon>Chlorophyta</taxon>
        <taxon>core chlorophytes</taxon>
        <taxon>Chlorophyceae</taxon>
        <taxon>CS clade</taxon>
        <taxon>Sphaeropleales</taxon>
        <taxon>Selenastraceae</taxon>
        <taxon>Raphidocelis</taxon>
    </lineage>
</organism>
<evidence type="ECO:0000313" key="3">
    <source>
        <dbReference type="EMBL" id="GBF95097.1"/>
    </source>
</evidence>
<proteinExistence type="inferred from homology"/>
<keyword evidence="4" id="KW-1185">Reference proteome</keyword>
<reference evidence="3 4" key="1">
    <citation type="journal article" date="2018" name="Sci. Rep.">
        <title>Raphidocelis subcapitata (=Pseudokirchneriella subcapitata) provides an insight into genome evolution and environmental adaptations in the Sphaeropleales.</title>
        <authorList>
            <person name="Suzuki S."/>
            <person name="Yamaguchi H."/>
            <person name="Nakajima N."/>
            <person name="Kawachi M."/>
        </authorList>
    </citation>
    <scope>NUCLEOTIDE SEQUENCE [LARGE SCALE GENOMIC DNA]</scope>
    <source>
        <strain evidence="3 4">NIES-35</strain>
    </source>
</reference>
<dbReference type="SMART" id="SM00268">
    <property type="entry name" value="ACTIN"/>
    <property type="match status" value="1"/>
</dbReference>
<comment type="caution">
    <text evidence="3">The sequence shown here is derived from an EMBL/GenBank/DDBJ whole genome shotgun (WGS) entry which is preliminary data.</text>
</comment>
<dbReference type="InterPro" id="IPR004000">
    <property type="entry name" value="Actin"/>
</dbReference>